<feature type="compositionally biased region" description="Low complexity" evidence="1">
    <location>
        <begin position="55"/>
        <end position="76"/>
    </location>
</feature>
<evidence type="ECO:0000256" key="2">
    <source>
        <dbReference type="SAM" id="SignalP"/>
    </source>
</evidence>
<dbReference type="AlphaFoldDB" id="A0A370FM02"/>
<comment type="caution">
    <text evidence="3">The sequence shown here is derived from an EMBL/GenBank/DDBJ whole genome shotgun (WGS) entry which is preliminary data.</text>
</comment>
<feature type="signal peptide" evidence="2">
    <location>
        <begin position="1"/>
        <end position="20"/>
    </location>
</feature>
<evidence type="ECO:0008006" key="5">
    <source>
        <dbReference type="Google" id="ProtNLM"/>
    </source>
</evidence>
<gene>
    <name evidence="3" type="ORF">DFR41_101473</name>
</gene>
<reference evidence="3 4" key="1">
    <citation type="submission" date="2018-07" db="EMBL/GenBank/DDBJ databases">
        <title>Genomic Encyclopedia of Type Strains, Phase IV (KMG-IV): sequencing the most valuable type-strain genomes for metagenomic binning, comparative biology and taxonomic classification.</title>
        <authorList>
            <person name="Goeker M."/>
        </authorList>
    </citation>
    <scope>NUCLEOTIDE SEQUENCE [LARGE SCALE GENOMIC DNA]</scope>
    <source>
        <strain evidence="3 4">DSM 21352</strain>
    </source>
</reference>
<evidence type="ECO:0000256" key="1">
    <source>
        <dbReference type="SAM" id="MobiDB-lite"/>
    </source>
</evidence>
<protein>
    <recommendedName>
        <fullName evidence="5">Lipoprotein</fullName>
    </recommendedName>
</protein>
<sequence>MKSTHAFPLAALALSAGLLAACSDRDSTPAASSPTPAPAATPMASPAPAVPPTATPAEGSASAPAPAPAAATPTSARQLPLTVQGVASAGLTVRVKGVELGPDATVLDVSASFASPLTNWTQMASGDTYLQDEAGNKLMLKRPEDNRYLKIKTGDTMEGRLVFLGAVPADARQVKLVINEGSPPDDTNSPGLEMVLPLKAGG</sequence>
<dbReference type="RefSeq" id="WP_114801556.1">
    <property type="nucleotide sequence ID" value="NZ_QQAV01000001.1"/>
</dbReference>
<keyword evidence="2" id="KW-0732">Signal</keyword>
<accession>A0A370FM02</accession>
<feature type="chain" id="PRO_5016570923" description="Lipoprotein" evidence="2">
    <location>
        <begin position="21"/>
        <end position="202"/>
    </location>
</feature>
<dbReference type="OrthoDB" id="8812463at2"/>
<evidence type="ECO:0000313" key="3">
    <source>
        <dbReference type="EMBL" id="RDI28717.1"/>
    </source>
</evidence>
<name>A0A370FM02_9BURK</name>
<feature type="region of interest" description="Disordered" evidence="1">
    <location>
        <begin position="24"/>
        <end position="76"/>
    </location>
</feature>
<dbReference type="Proteomes" id="UP000255265">
    <property type="component" value="Unassembled WGS sequence"/>
</dbReference>
<keyword evidence="4" id="KW-1185">Reference proteome</keyword>
<organism evidence="3 4">
    <name type="scientific">Pseudacidovorax intermedius</name>
    <dbReference type="NCBI Taxonomy" id="433924"/>
    <lineage>
        <taxon>Bacteria</taxon>
        <taxon>Pseudomonadati</taxon>
        <taxon>Pseudomonadota</taxon>
        <taxon>Betaproteobacteria</taxon>
        <taxon>Burkholderiales</taxon>
        <taxon>Comamonadaceae</taxon>
        <taxon>Pseudacidovorax</taxon>
    </lineage>
</organism>
<proteinExistence type="predicted"/>
<dbReference type="PROSITE" id="PS51257">
    <property type="entry name" value="PROKAR_LIPOPROTEIN"/>
    <property type="match status" value="1"/>
</dbReference>
<dbReference type="EMBL" id="QQAV01000001">
    <property type="protein sequence ID" value="RDI28717.1"/>
    <property type="molecule type" value="Genomic_DNA"/>
</dbReference>
<feature type="compositionally biased region" description="Low complexity" evidence="1">
    <location>
        <begin position="28"/>
        <end position="47"/>
    </location>
</feature>
<evidence type="ECO:0000313" key="4">
    <source>
        <dbReference type="Proteomes" id="UP000255265"/>
    </source>
</evidence>